<dbReference type="InterPro" id="IPR039699">
    <property type="entry name" value="Ribosomal_uL30"/>
</dbReference>
<dbReference type="SUPFAM" id="SSF55129">
    <property type="entry name" value="Ribosomal protein L30p/L7e"/>
    <property type="match status" value="1"/>
</dbReference>
<dbReference type="ExpressionAtlas" id="A0A5S9WW52">
    <property type="expression patterns" value="baseline and differential"/>
</dbReference>
<organism evidence="2 3">
    <name type="scientific">Arabidopsis thaliana</name>
    <name type="common">Mouse-ear cress</name>
    <dbReference type="NCBI Taxonomy" id="3702"/>
    <lineage>
        <taxon>Eukaryota</taxon>
        <taxon>Viridiplantae</taxon>
        <taxon>Streptophyta</taxon>
        <taxon>Embryophyta</taxon>
        <taxon>Tracheophyta</taxon>
        <taxon>Spermatophyta</taxon>
        <taxon>Magnoliopsida</taxon>
        <taxon>eudicotyledons</taxon>
        <taxon>Gunneridae</taxon>
        <taxon>Pentapetalae</taxon>
        <taxon>rosids</taxon>
        <taxon>malvids</taxon>
        <taxon>Brassicales</taxon>
        <taxon>Brassicaceae</taxon>
        <taxon>Camelineae</taxon>
        <taxon>Arabidopsis</taxon>
    </lineage>
</organism>
<evidence type="ECO:0000313" key="3">
    <source>
        <dbReference type="Proteomes" id="UP000434276"/>
    </source>
</evidence>
<sequence length="201" mass="23080">MAEEEAKGLDYIPEIVLKKRKNRDELAFIRKKQLELGNSGKKKKKVSDIKRPEDFVHEFRAKEVDMIRMKQRVKRPKSSPPPVKSDLVFIIRIQGYPNDKSVKDLIYKKGCTIIEGNPVPLTDNNIIEQALGEHKILGIEDLVNEIARVGDHFREVMRFLGPLKLNKPVADVLHRKKQVFSEGGDTGNREDKINDLISKMN</sequence>
<proteinExistence type="predicted"/>
<name>A0A5S9WW52_ARATH</name>
<protein>
    <recommendedName>
        <fullName evidence="1">Large ribosomal subunit protein uL30 N-terminal eukaryotes domain-containing protein</fullName>
    </recommendedName>
</protein>
<dbReference type="PANTHER" id="PTHR11524:SF36">
    <property type="entry name" value="LARGE RIBOSOMAL SUBUNIT PROTEIN UL30Z"/>
    <property type="match status" value="1"/>
</dbReference>
<dbReference type="InterPro" id="IPR036919">
    <property type="entry name" value="Ribo_uL30_ferredoxin-like_sf"/>
</dbReference>
<accession>A0A5S9WW52</accession>
<reference evidence="2 3" key="1">
    <citation type="submission" date="2019-12" db="EMBL/GenBank/DDBJ databases">
        <authorList>
            <person name="Jiao W.-B."/>
            <person name="Schneeberger K."/>
        </authorList>
    </citation>
    <scope>NUCLEOTIDE SEQUENCE [LARGE SCALE GENOMIC DNA]</scope>
    <source>
        <strain evidence="3">cv. C24</strain>
    </source>
</reference>
<evidence type="ECO:0000259" key="1">
    <source>
        <dbReference type="Pfam" id="PF08079"/>
    </source>
</evidence>
<evidence type="ECO:0000313" key="2">
    <source>
        <dbReference type="EMBL" id="CAA0344912.1"/>
    </source>
</evidence>
<dbReference type="AlphaFoldDB" id="A0A5S9WW52"/>
<dbReference type="EMBL" id="CACSHJ010000087">
    <property type="protein sequence ID" value="CAA0344912.1"/>
    <property type="molecule type" value="Genomic_DNA"/>
</dbReference>
<dbReference type="OrthoDB" id="28644at2759"/>
<dbReference type="Proteomes" id="UP000434276">
    <property type="component" value="Unassembled WGS sequence"/>
</dbReference>
<dbReference type="Gene3D" id="3.30.1390.20">
    <property type="entry name" value="Ribosomal protein L30, ferredoxin-like fold domain"/>
    <property type="match status" value="1"/>
</dbReference>
<dbReference type="PANTHER" id="PTHR11524">
    <property type="entry name" value="60S RIBOSOMAL PROTEIN L7"/>
    <property type="match status" value="1"/>
</dbReference>
<dbReference type="InterPro" id="IPR035808">
    <property type="entry name" value="Ribosomal_uL30_euk_arc"/>
</dbReference>
<gene>
    <name evidence="2" type="ORF">C24_LOCUS7010</name>
</gene>
<dbReference type="Pfam" id="PF08079">
    <property type="entry name" value="Ribosomal_L30_N"/>
    <property type="match status" value="1"/>
</dbReference>
<feature type="domain" description="Large ribosomal subunit protein uL30 N-terminal eukaryotes" evidence="1">
    <location>
        <begin position="12"/>
        <end position="77"/>
    </location>
</feature>
<dbReference type="CDD" id="cd01657">
    <property type="entry name" value="Ribosomal_L7_archeal_euk"/>
    <property type="match status" value="1"/>
</dbReference>
<dbReference type="InterPro" id="IPR012988">
    <property type="entry name" value="Ribosomal_uL30_N_euk"/>
</dbReference>